<dbReference type="InterPro" id="IPR008598">
    <property type="entry name" value="Di19_Zn-bd"/>
</dbReference>
<accession>A0A8B8Q9K6</accession>
<dbReference type="Pfam" id="PF14571">
    <property type="entry name" value="Di19_C"/>
    <property type="match status" value="1"/>
</dbReference>
<evidence type="ECO:0000256" key="2">
    <source>
        <dbReference type="SAM" id="MobiDB-lite"/>
    </source>
</evidence>
<dbReference type="Pfam" id="PF05605">
    <property type="entry name" value="zf-Di19"/>
    <property type="match status" value="1"/>
</dbReference>
<reference evidence="5" key="1">
    <citation type="submission" date="2025-05" db="UniProtKB">
        <authorList>
            <consortium name="RefSeq"/>
        </authorList>
    </citation>
    <scope>NUCLEOTIDE SEQUENCE [LARGE SCALE GENOMIC DNA]</scope>
</reference>
<dbReference type="InterPro" id="IPR033347">
    <property type="entry name" value="Di19"/>
</dbReference>
<name>A0A8B8Q9K6_9MYRT</name>
<dbReference type="RefSeq" id="XP_030543203.1">
    <property type="nucleotide sequence ID" value="XM_030687343.2"/>
</dbReference>
<sequence length="212" mass="23825">MEFDMWRFDLSASSRSHRSARKSRYDAAIVIDEFDGECDLEAYYPCPYCSDDYDLLELCLHIDEEHPVEADSGVCPVCATKVDTDMVEHITTKHSDILKWQQKLNLQKNESYSSFSSSRTEFGSVPSVVSSSNGPPDPFLSFIWNTPAAYESEKGQSTSPSASDIAERTPDEALSERDMNQSPMLEKDKIEKAGRCEFVQGLVMSSILDFDS</sequence>
<keyword evidence="5" id="KW-1185">Reference proteome</keyword>
<feature type="compositionally biased region" description="Basic and acidic residues" evidence="2">
    <location>
        <begin position="165"/>
        <end position="188"/>
    </location>
</feature>
<reference evidence="6" key="2">
    <citation type="submission" date="2025-08" db="UniProtKB">
        <authorList>
            <consortium name="RefSeq"/>
        </authorList>
    </citation>
    <scope>IDENTIFICATION</scope>
    <source>
        <tissue evidence="6">Leaf</tissue>
    </source>
</reference>
<dbReference type="KEGG" id="rarg:115750160"/>
<protein>
    <submittedName>
        <fullName evidence="6">Protein DEHYDRATION-INDUCED 19 homolog 5</fullName>
    </submittedName>
</protein>
<dbReference type="Proteomes" id="UP000827889">
    <property type="component" value="Chromosome 1"/>
</dbReference>
<feature type="domain" description="Di19 zinc-binding" evidence="3">
    <location>
        <begin position="43"/>
        <end position="95"/>
    </location>
</feature>
<feature type="region of interest" description="Disordered" evidence="2">
    <location>
        <begin position="151"/>
        <end position="188"/>
    </location>
</feature>
<comment type="similarity">
    <text evidence="1">Belongs to the Di19 family.</text>
</comment>
<organism evidence="5 6">
    <name type="scientific">Rhodamnia argentea</name>
    <dbReference type="NCBI Taxonomy" id="178133"/>
    <lineage>
        <taxon>Eukaryota</taxon>
        <taxon>Viridiplantae</taxon>
        <taxon>Streptophyta</taxon>
        <taxon>Embryophyta</taxon>
        <taxon>Tracheophyta</taxon>
        <taxon>Spermatophyta</taxon>
        <taxon>Magnoliopsida</taxon>
        <taxon>eudicotyledons</taxon>
        <taxon>Gunneridae</taxon>
        <taxon>Pentapetalae</taxon>
        <taxon>rosids</taxon>
        <taxon>malvids</taxon>
        <taxon>Myrtales</taxon>
        <taxon>Myrtaceae</taxon>
        <taxon>Myrtoideae</taxon>
        <taxon>Myrteae</taxon>
        <taxon>Australasian group</taxon>
        <taxon>Rhodamnia</taxon>
    </lineage>
</organism>
<dbReference type="AlphaFoldDB" id="A0A8B8Q9K6"/>
<dbReference type="OrthoDB" id="6270329at2759"/>
<evidence type="ECO:0000313" key="5">
    <source>
        <dbReference type="Proteomes" id="UP000827889"/>
    </source>
</evidence>
<proteinExistence type="inferred from homology"/>
<dbReference type="PANTHER" id="PTHR31875">
    <property type="entry name" value="PROTEIN DEHYDRATION-INDUCED 19"/>
    <property type="match status" value="1"/>
</dbReference>
<gene>
    <name evidence="6" type="primary">LOC115750160</name>
</gene>
<evidence type="ECO:0000313" key="6">
    <source>
        <dbReference type="RefSeq" id="XP_030543203.1"/>
    </source>
</evidence>
<dbReference type="InterPro" id="IPR027935">
    <property type="entry name" value="Di19_C"/>
</dbReference>
<dbReference type="GeneID" id="115750160"/>
<evidence type="ECO:0000259" key="4">
    <source>
        <dbReference type="Pfam" id="PF14571"/>
    </source>
</evidence>
<feature type="domain" description="Di19 C-terminal" evidence="4">
    <location>
        <begin position="125"/>
        <end position="207"/>
    </location>
</feature>
<dbReference type="PANTHER" id="PTHR31875:SF25">
    <property type="entry name" value="PROTEIN DEHYDRATION-INDUCED 19 HOMOLOG 2"/>
    <property type="match status" value="1"/>
</dbReference>
<evidence type="ECO:0000256" key="1">
    <source>
        <dbReference type="ARBA" id="ARBA00007109"/>
    </source>
</evidence>
<evidence type="ECO:0000259" key="3">
    <source>
        <dbReference type="Pfam" id="PF05605"/>
    </source>
</evidence>